<gene>
    <name evidence="3" type="ORF">SSX86_030338</name>
</gene>
<sequence length="326" mass="35963">MESVLLPISSSRLIWILGFIFSHILASSSAIQKPFEKGFFVVIRACQLLAQKNEGILLVGLAGPSGARMTSFTDKVLNFMPNVAVISMDNYNDGSRVIDDNFDDPRLTDYDTLLKNIYDLKEVKSVEVPIYDFKSSSRTGYRTLEVPSSCIVMVEGIYALSEKLRPFLDLRGKDGPGDSIFPVIKDQTQFSVAHARSSKIEWQQQQELDLEIGDVGNVDDDDRDADEIGNVGSVEANVELGNVEAEEDVNLEANIELGNVEAEEEVNLEANIELGNVEVEEEVNLEANIEVGNVKAEDDPFDGLDDILGNVTSSNQDNHDDVDNQV</sequence>
<protein>
    <recommendedName>
        <fullName evidence="2">Phosphoribulokinase/uridine kinase domain-containing protein</fullName>
    </recommendedName>
</protein>
<dbReference type="AlphaFoldDB" id="A0AAP0CC23"/>
<dbReference type="PANTHER" id="PTHR10285">
    <property type="entry name" value="URIDINE KINASE"/>
    <property type="match status" value="1"/>
</dbReference>
<organism evidence="3 4">
    <name type="scientific">Deinandra increscens subsp. villosa</name>
    <dbReference type="NCBI Taxonomy" id="3103831"/>
    <lineage>
        <taxon>Eukaryota</taxon>
        <taxon>Viridiplantae</taxon>
        <taxon>Streptophyta</taxon>
        <taxon>Embryophyta</taxon>
        <taxon>Tracheophyta</taxon>
        <taxon>Spermatophyta</taxon>
        <taxon>Magnoliopsida</taxon>
        <taxon>eudicotyledons</taxon>
        <taxon>Gunneridae</taxon>
        <taxon>Pentapetalae</taxon>
        <taxon>asterids</taxon>
        <taxon>campanulids</taxon>
        <taxon>Asterales</taxon>
        <taxon>Asteraceae</taxon>
        <taxon>Asteroideae</taxon>
        <taxon>Heliantheae alliance</taxon>
        <taxon>Madieae</taxon>
        <taxon>Madiinae</taxon>
        <taxon>Deinandra</taxon>
    </lineage>
</organism>
<dbReference type="EMBL" id="JBCNJP010000375">
    <property type="protein sequence ID" value="KAK9050692.1"/>
    <property type="molecule type" value="Genomic_DNA"/>
</dbReference>
<evidence type="ECO:0000313" key="4">
    <source>
        <dbReference type="Proteomes" id="UP001408789"/>
    </source>
</evidence>
<proteinExistence type="predicted"/>
<name>A0AAP0CC23_9ASTR</name>
<reference evidence="3 4" key="1">
    <citation type="submission" date="2024-04" db="EMBL/GenBank/DDBJ databases">
        <title>The reference genome of an endangered Asteraceae, Deinandra increscens subsp. villosa, native to the Central Coast of California.</title>
        <authorList>
            <person name="Guilliams M."/>
            <person name="Hasenstab-Lehman K."/>
            <person name="Meyer R."/>
            <person name="Mcevoy S."/>
        </authorList>
    </citation>
    <scope>NUCLEOTIDE SEQUENCE [LARGE SCALE GENOMIC DNA]</scope>
    <source>
        <tissue evidence="3">Leaf</tissue>
    </source>
</reference>
<dbReference type="Gene3D" id="3.40.50.300">
    <property type="entry name" value="P-loop containing nucleotide triphosphate hydrolases"/>
    <property type="match status" value="1"/>
</dbReference>
<dbReference type="GO" id="GO:0005524">
    <property type="term" value="F:ATP binding"/>
    <property type="evidence" value="ECO:0007669"/>
    <property type="project" value="InterPro"/>
</dbReference>
<accession>A0AAP0CC23</accession>
<feature type="compositionally biased region" description="Basic and acidic residues" evidence="1">
    <location>
        <begin position="317"/>
        <end position="326"/>
    </location>
</feature>
<dbReference type="Proteomes" id="UP001408789">
    <property type="component" value="Unassembled WGS sequence"/>
</dbReference>
<comment type="caution">
    <text evidence="3">The sequence shown here is derived from an EMBL/GenBank/DDBJ whole genome shotgun (WGS) entry which is preliminary data.</text>
</comment>
<keyword evidence="4" id="KW-1185">Reference proteome</keyword>
<dbReference type="GO" id="GO:0016301">
    <property type="term" value="F:kinase activity"/>
    <property type="evidence" value="ECO:0007669"/>
    <property type="project" value="InterPro"/>
</dbReference>
<feature type="domain" description="Phosphoribulokinase/uridine kinase" evidence="2">
    <location>
        <begin position="60"/>
        <end position="170"/>
    </location>
</feature>
<evidence type="ECO:0000313" key="3">
    <source>
        <dbReference type="EMBL" id="KAK9050692.1"/>
    </source>
</evidence>
<dbReference type="SUPFAM" id="SSF52540">
    <property type="entry name" value="P-loop containing nucleoside triphosphate hydrolases"/>
    <property type="match status" value="1"/>
</dbReference>
<feature type="region of interest" description="Disordered" evidence="1">
    <location>
        <begin position="296"/>
        <end position="326"/>
    </location>
</feature>
<evidence type="ECO:0000259" key="2">
    <source>
        <dbReference type="Pfam" id="PF00485"/>
    </source>
</evidence>
<dbReference type="Pfam" id="PF00485">
    <property type="entry name" value="PRK"/>
    <property type="match status" value="1"/>
</dbReference>
<dbReference type="InterPro" id="IPR027417">
    <property type="entry name" value="P-loop_NTPase"/>
</dbReference>
<evidence type="ECO:0000256" key="1">
    <source>
        <dbReference type="SAM" id="MobiDB-lite"/>
    </source>
</evidence>
<dbReference type="CDD" id="cd02028">
    <property type="entry name" value="UMPK_like"/>
    <property type="match status" value="1"/>
</dbReference>
<dbReference type="InterPro" id="IPR006083">
    <property type="entry name" value="PRK/URK"/>
</dbReference>